<evidence type="ECO:0000313" key="1">
    <source>
        <dbReference type="EMBL" id="SEC82640.1"/>
    </source>
</evidence>
<keyword evidence="2" id="KW-1185">Reference proteome</keyword>
<accession>A0A1H4VP47</accession>
<proteinExistence type="predicted"/>
<protein>
    <submittedName>
        <fullName evidence="1">Uncharacterized protein</fullName>
    </submittedName>
</protein>
<name>A0A1H4VP47_TSUTY</name>
<dbReference type="AlphaFoldDB" id="A0A1H4VP47"/>
<sequence>MNACKGGCGRIIMTCWGRYCWTCTLDRVRQEAEK</sequence>
<dbReference type="EMBL" id="FNSA01000003">
    <property type="protein sequence ID" value="SEC82640.1"/>
    <property type="molecule type" value="Genomic_DNA"/>
</dbReference>
<organism evidence="1 2">
    <name type="scientific">Tsukamurella tyrosinosolvens</name>
    <dbReference type="NCBI Taxonomy" id="57704"/>
    <lineage>
        <taxon>Bacteria</taxon>
        <taxon>Bacillati</taxon>
        <taxon>Actinomycetota</taxon>
        <taxon>Actinomycetes</taxon>
        <taxon>Mycobacteriales</taxon>
        <taxon>Tsukamurellaceae</taxon>
        <taxon>Tsukamurella</taxon>
    </lineage>
</organism>
<reference evidence="2" key="1">
    <citation type="submission" date="2016-10" db="EMBL/GenBank/DDBJ databases">
        <authorList>
            <person name="Varghese N."/>
            <person name="Submissions S."/>
        </authorList>
    </citation>
    <scope>NUCLEOTIDE SEQUENCE [LARGE SCALE GENOMIC DNA]</scope>
    <source>
        <strain evidence="2">DSM 44234</strain>
    </source>
</reference>
<evidence type="ECO:0000313" key="2">
    <source>
        <dbReference type="Proteomes" id="UP000182241"/>
    </source>
</evidence>
<dbReference type="Proteomes" id="UP000182241">
    <property type="component" value="Unassembled WGS sequence"/>
</dbReference>
<gene>
    <name evidence="1" type="ORF">SAMN04489793_3287</name>
</gene>